<keyword evidence="5" id="KW-0175">Coiled coil</keyword>
<accession>A0A6A4CK23</accession>
<dbReference type="PROSITE" id="PS50013">
    <property type="entry name" value="CHROMO_2"/>
    <property type="match status" value="1"/>
</dbReference>
<dbReference type="CDD" id="cd00303">
    <property type="entry name" value="retropepsin_like"/>
    <property type="match status" value="1"/>
</dbReference>
<feature type="compositionally biased region" description="Low complexity" evidence="6">
    <location>
        <begin position="533"/>
        <end position="543"/>
    </location>
</feature>
<dbReference type="PANTHER" id="PTHR37984:SF5">
    <property type="entry name" value="PROTEIN NYNRIN-LIKE"/>
    <property type="match status" value="1"/>
</dbReference>
<dbReference type="PROSITE" id="PS50994">
    <property type="entry name" value="INTEGRASE"/>
    <property type="match status" value="1"/>
</dbReference>
<evidence type="ECO:0000256" key="2">
    <source>
        <dbReference type="ARBA" id="ARBA00022695"/>
    </source>
</evidence>
<feature type="compositionally biased region" description="Acidic residues" evidence="6">
    <location>
        <begin position="544"/>
        <end position="562"/>
    </location>
</feature>
<evidence type="ECO:0000259" key="7">
    <source>
        <dbReference type="PROSITE" id="PS50013"/>
    </source>
</evidence>
<dbReference type="InterPro" id="IPR000953">
    <property type="entry name" value="Chromo/chromo_shadow_dom"/>
</dbReference>
<protein>
    <recommendedName>
        <fullName evidence="11">Integrase catalytic domain-containing protein</fullName>
    </recommendedName>
</protein>
<evidence type="ECO:0000256" key="5">
    <source>
        <dbReference type="SAM" id="Coils"/>
    </source>
</evidence>
<proteinExistence type="predicted"/>
<dbReference type="GO" id="GO:0016779">
    <property type="term" value="F:nucleotidyltransferase activity"/>
    <property type="evidence" value="ECO:0007669"/>
    <property type="project" value="UniProtKB-KW"/>
</dbReference>
<feature type="compositionally biased region" description="Low complexity" evidence="6">
    <location>
        <begin position="486"/>
        <end position="495"/>
    </location>
</feature>
<keyword evidence="4" id="KW-0378">Hydrolase</keyword>
<dbReference type="GO" id="GO:0004519">
    <property type="term" value="F:endonuclease activity"/>
    <property type="evidence" value="ECO:0007669"/>
    <property type="project" value="UniProtKB-KW"/>
</dbReference>
<keyword evidence="2" id="KW-0548">Nucleotidyltransferase</keyword>
<name>A0A6A4CK23_9STRA</name>
<feature type="domain" description="Chromo" evidence="7">
    <location>
        <begin position="1719"/>
        <end position="1757"/>
    </location>
</feature>
<dbReference type="InterPro" id="IPR001584">
    <property type="entry name" value="Integrase_cat-core"/>
</dbReference>
<dbReference type="Proteomes" id="UP000434957">
    <property type="component" value="Unassembled WGS sequence"/>
</dbReference>
<evidence type="ECO:0000256" key="1">
    <source>
        <dbReference type="ARBA" id="ARBA00022679"/>
    </source>
</evidence>
<feature type="compositionally biased region" description="Low complexity" evidence="6">
    <location>
        <begin position="591"/>
        <end position="603"/>
    </location>
</feature>
<dbReference type="InterPro" id="IPR012337">
    <property type="entry name" value="RNaseH-like_sf"/>
</dbReference>
<feature type="region of interest" description="Disordered" evidence="6">
    <location>
        <begin position="122"/>
        <end position="192"/>
    </location>
</feature>
<dbReference type="Gene3D" id="3.30.420.10">
    <property type="entry name" value="Ribonuclease H-like superfamily/Ribonuclease H"/>
    <property type="match status" value="1"/>
</dbReference>
<organism evidence="9 10">
    <name type="scientific">Phytophthora rubi</name>
    <dbReference type="NCBI Taxonomy" id="129364"/>
    <lineage>
        <taxon>Eukaryota</taxon>
        <taxon>Sar</taxon>
        <taxon>Stramenopiles</taxon>
        <taxon>Oomycota</taxon>
        <taxon>Peronosporomycetes</taxon>
        <taxon>Peronosporales</taxon>
        <taxon>Peronosporaceae</taxon>
        <taxon>Phytophthora</taxon>
    </lineage>
</organism>
<keyword evidence="3" id="KW-0540">Nuclease</keyword>
<feature type="compositionally biased region" description="Basic and acidic residues" evidence="6">
    <location>
        <begin position="496"/>
        <end position="525"/>
    </location>
</feature>
<dbReference type="SUPFAM" id="SSF53098">
    <property type="entry name" value="Ribonuclease H-like"/>
    <property type="match status" value="1"/>
</dbReference>
<feature type="region of interest" description="Disordered" evidence="6">
    <location>
        <begin position="214"/>
        <end position="259"/>
    </location>
</feature>
<feature type="domain" description="Integrase catalytic" evidence="8">
    <location>
        <begin position="1512"/>
        <end position="1675"/>
    </location>
</feature>
<feature type="compositionally biased region" description="Basic and acidic residues" evidence="6">
    <location>
        <begin position="27"/>
        <end position="41"/>
    </location>
</feature>
<sequence length="1794" mass="201300">MQEGEREEAGRGSASRASRRVQGLPPEETKSLDEVKREARKANAAKRKAAEEKKKLAAAEGQLLSGLDVQDAHQALLDDGQDEGLSDDVVSVIAGDEELKTPALGMPEDEVKISEDPAWRLEGAPNEVSLTVDGVSDSPQLDEEIEERPNSDTDLQEEVSMIKKKKRLSTVQKDKLSDAGVTARPPGEPQIQPVVHAGRSIGIGVVEESLRSVRSLPGVSQGVSGRRKSRVHRESKRPIRSLRSAPRSSECSRRSCHSSRSAECTGLTLEWMSKTLKTMAKMEEEIAHVSKQVSSVEKENVSSATLPNLTNVVQMTPEIVEALRAEGAWSERQRVEAALGDIQAQLELEKNRHALELAELNARMESEVAEANARLETVRNEMFVLREAREKDRKAALNVQKYYANLLRGQGTSTAEADSRNSVPTSPQAPVPVRVAQENADNHFATQLQTTLRGLQQTKDKNDAVSKNKGTTQVKAEQSSEKRGSPGRTPSGGSDPPKKGAGKSESRRDSTKKVSKRRSDAHDSDPDSDSGDDSASSDGSDSSCFEDESDPHDSDPDSDSGDDSASSDGSDSSCFEDGSDPHDSDPDSDSGDVSTSSDGSDSSFFEDVTPNAVDSITYQIGTTVFTYKPYGNASVLGDFNEKASLPTRIRWLEKFQSCAVQEEWSDKMRIHEMKLRLPSSVRDWRYNLDEPVRCSWKRFLKAFKEKYCKARTSDSERYYIMVQEKKGTPLEFFYRLNRVADKAEINFRKSSKVMERHFKIFTKKLLDSTLRTTLQGYRLRNLEDLEFLLKQYEEMRRDDDDEISPPRRESQTGAFGSKSHEDLRKDWNTFQKLKALALQVKPVSPLDGDPERAGPKKPPELCAFVYVGPELKSRARGNHKRMTVFQEDDSLLDDSRLDVSDSETQTEFRLKAGEKFEWWNDNELDGDRKVAMVHGAVSHHRVPIMLDTGVTVNMVSADLARKLKLKLSVHGPLRVSGLGGVPTVIRSKAQVKLTICPKVVYILDVWVANIGEGIDALLGMDFMYSAGVRICAREGKLPDEEAIMLRRGGSIRKMHGLDLAVTPKSTLMLPPGEAKVVQIRYAQTDPRQDVVWAARGDRWVTKLIYSARSYPVAVKVVNISSRNLIISSQTSVARVVSRDSFPMAGCFVRPGSRKYLIWQRLIYESTFSDQMKLRIRRAAQIHDNQEPSSVQNLECPWPTQILKRSVPSIAEMRITHMSEEDSISAVLPLKDATVNMIISESQCPEGDVGMVKSGDDVFSDGRGDRLPGLESEHEDDDFFDARECIRSEDDSEDGDEYFNAISPDEFLNNDVPDVGDGYFDAIRLEEYHDEDVQDLGDDYFDAISPEEFPDEDVQDESFQKEGMDVGPESEPLPNAARVLTTLARSGAPTGTPEDRLEAPLGPFEYQAERWRRNKVHPETEEYLSEMFSPESLHEIRRVADVVVSDFGDILYRIAQSTRDRPRNIAAQARLVDPKAFQSNIYHHAHNVWTPENVRSEFYSLGRYGDERLSEGYADCANRKVVSMDFVMHMSGATRGSIFPRLFQDTFSGEIMCTPVDSTTAQGVTTVNEKRVFWSLNANSLIQHDQDPRFMSEVFTTFGEILGSQQRSIPAYRLQDNDLQERSVQTVVGNIRAYITEANRSSWDGHADRLLLALNNSLDATRLETLFHLAYGWDAQGTESATLECRLSRIQEKKARIVGLTMKWKGLTERLNTDSERDEHEVEKIRDPRWSKRMRTSKRMLTSRRSREYLVKWKGYGDPSLFQLSCNALLYESNRRSTPGARFRVTHVGDDHPRV</sequence>
<keyword evidence="4" id="KW-0255">Endonuclease</keyword>
<evidence type="ECO:0000256" key="6">
    <source>
        <dbReference type="SAM" id="MobiDB-lite"/>
    </source>
</evidence>
<evidence type="ECO:0008006" key="11">
    <source>
        <dbReference type="Google" id="ProtNLM"/>
    </source>
</evidence>
<dbReference type="GO" id="GO:0003676">
    <property type="term" value="F:nucleic acid binding"/>
    <property type="evidence" value="ECO:0007669"/>
    <property type="project" value="InterPro"/>
</dbReference>
<keyword evidence="1" id="KW-0808">Transferase</keyword>
<dbReference type="InterPro" id="IPR036397">
    <property type="entry name" value="RNaseH_sf"/>
</dbReference>
<gene>
    <name evidence="9" type="ORF">PR003_g24945</name>
</gene>
<feature type="region of interest" description="Disordered" evidence="6">
    <location>
        <begin position="797"/>
        <end position="819"/>
    </location>
</feature>
<evidence type="ECO:0000256" key="3">
    <source>
        <dbReference type="ARBA" id="ARBA00022722"/>
    </source>
</evidence>
<evidence type="ECO:0000313" key="9">
    <source>
        <dbReference type="EMBL" id="KAE9291755.1"/>
    </source>
</evidence>
<feature type="region of interest" description="Disordered" evidence="6">
    <location>
        <begin position="1"/>
        <end position="55"/>
    </location>
</feature>
<dbReference type="Pfam" id="PF13650">
    <property type="entry name" value="Asp_protease_2"/>
    <property type="match status" value="1"/>
</dbReference>
<dbReference type="SUPFAM" id="SSF54160">
    <property type="entry name" value="Chromo domain-like"/>
    <property type="match status" value="1"/>
</dbReference>
<dbReference type="InterPro" id="IPR021109">
    <property type="entry name" value="Peptidase_aspartic_dom_sf"/>
</dbReference>
<dbReference type="Gene3D" id="2.40.50.40">
    <property type="match status" value="1"/>
</dbReference>
<dbReference type="SUPFAM" id="SSF50630">
    <property type="entry name" value="Acid proteases"/>
    <property type="match status" value="1"/>
</dbReference>
<dbReference type="InterPro" id="IPR050951">
    <property type="entry name" value="Retrovirus_Pol_polyprotein"/>
</dbReference>
<dbReference type="GO" id="GO:0015074">
    <property type="term" value="P:DNA integration"/>
    <property type="evidence" value="ECO:0007669"/>
    <property type="project" value="InterPro"/>
</dbReference>
<dbReference type="CDD" id="cd00024">
    <property type="entry name" value="CD_CSD"/>
    <property type="match status" value="1"/>
</dbReference>
<evidence type="ECO:0000259" key="8">
    <source>
        <dbReference type="PROSITE" id="PS50994"/>
    </source>
</evidence>
<feature type="coiled-coil region" evidence="5">
    <location>
        <begin position="272"/>
        <end position="299"/>
    </location>
</feature>
<dbReference type="InterPro" id="IPR016197">
    <property type="entry name" value="Chromo-like_dom_sf"/>
</dbReference>
<dbReference type="Gene3D" id="2.40.70.10">
    <property type="entry name" value="Acid Proteases"/>
    <property type="match status" value="1"/>
</dbReference>
<dbReference type="PANTHER" id="PTHR37984">
    <property type="entry name" value="PROTEIN CBG26694"/>
    <property type="match status" value="1"/>
</dbReference>
<feature type="coiled-coil region" evidence="5">
    <location>
        <begin position="332"/>
        <end position="388"/>
    </location>
</feature>
<feature type="region of interest" description="Disordered" evidence="6">
    <location>
        <begin position="452"/>
        <end position="607"/>
    </location>
</feature>
<evidence type="ECO:0000313" key="10">
    <source>
        <dbReference type="Proteomes" id="UP000434957"/>
    </source>
</evidence>
<feature type="compositionally biased region" description="Polar residues" evidence="6">
    <location>
        <begin position="468"/>
        <end position="477"/>
    </location>
</feature>
<dbReference type="EMBL" id="QXFT01002898">
    <property type="protein sequence ID" value="KAE9291755.1"/>
    <property type="molecule type" value="Genomic_DNA"/>
</dbReference>
<keyword evidence="10" id="KW-1185">Reference proteome</keyword>
<comment type="caution">
    <text evidence="9">The sequence shown here is derived from an EMBL/GenBank/DDBJ whole genome shotgun (WGS) entry which is preliminary data.</text>
</comment>
<reference evidence="9 10" key="1">
    <citation type="submission" date="2018-08" db="EMBL/GenBank/DDBJ databases">
        <title>Genomic investigation of the strawberry pathogen Phytophthora fragariae indicates pathogenicity is determined by transcriptional variation in three key races.</title>
        <authorList>
            <person name="Adams T.M."/>
            <person name="Armitage A.D."/>
            <person name="Sobczyk M.K."/>
            <person name="Bates H.J."/>
            <person name="Dunwell J.M."/>
            <person name="Nellist C.F."/>
            <person name="Harrison R.J."/>
        </authorList>
    </citation>
    <scope>NUCLEOTIDE SEQUENCE [LARGE SCALE GENOMIC DNA]</scope>
    <source>
        <strain evidence="9 10">SCRP333</strain>
    </source>
</reference>
<evidence type="ECO:0000256" key="4">
    <source>
        <dbReference type="ARBA" id="ARBA00022759"/>
    </source>
</evidence>
<feature type="compositionally biased region" description="Low complexity" evidence="6">
    <location>
        <begin position="563"/>
        <end position="576"/>
    </location>
</feature>
<feature type="compositionally biased region" description="Basic residues" evidence="6">
    <location>
        <begin position="225"/>
        <end position="240"/>
    </location>
</feature>
<feature type="compositionally biased region" description="Basic and acidic residues" evidence="6">
    <location>
        <begin position="797"/>
        <end position="810"/>
    </location>
</feature>